<organism evidence="1 2">
    <name type="scientific">Hygrophoropsis aurantiaca</name>
    <dbReference type="NCBI Taxonomy" id="72124"/>
    <lineage>
        <taxon>Eukaryota</taxon>
        <taxon>Fungi</taxon>
        <taxon>Dikarya</taxon>
        <taxon>Basidiomycota</taxon>
        <taxon>Agaricomycotina</taxon>
        <taxon>Agaricomycetes</taxon>
        <taxon>Agaricomycetidae</taxon>
        <taxon>Boletales</taxon>
        <taxon>Coniophorineae</taxon>
        <taxon>Hygrophoropsidaceae</taxon>
        <taxon>Hygrophoropsis</taxon>
    </lineage>
</organism>
<reference evidence="1" key="1">
    <citation type="journal article" date="2021" name="New Phytol.">
        <title>Evolutionary innovations through gain and loss of genes in the ectomycorrhizal Boletales.</title>
        <authorList>
            <person name="Wu G."/>
            <person name="Miyauchi S."/>
            <person name="Morin E."/>
            <person name="Kuo A."/>
            <person name="Drula E."/>
            <person name="Varga T."/>
            <person name="Kohler A."/>
            <person name="Feng B."/>
            <person name="Cao Y."/>
            <person name="Lipzen A."/>
            <person name="Daum C."/>
            <person name="Hundley H."/>
            <person name="Pangilinan J."/>
            <person name="Johnson J."/>
            <person name="Barry K."/>
            <person name="LaButti K."/>
            <person name="Ng V."/>
            <person name="Ahrendt S."/>
            <person name="Min B."/>
            <person name="Choi I.G."/>
            <person name="Park H."/>
            <person name="Plett J.M."/>
            <person name="Magnuson J."/>
            <person name="Spatafora J.W."/>
            <person name="Nagy L.G."/>
            <person name="Henrissat B."/>
            <person name="Grigoriev I.V."/>
            <person name="Yang Z.L."/>
            <person name="Xu J."/>
            <person name="Martin F.M."/>
        </authorList>
    </citation>
    <scope>NUCLEOTIDE SEQUENCE</scope>
    <source>
        <strain evidence="1">ATCC 28755</strain>
    </source>
</reference>
<accession>A0ACB8AKQ9</accession>
<gene>
    <name evidence="1" type="ORF">BJ138DRAFT_1145272</name>
</gene>
<comment type="caution">
    <text evidence="1">The sequence shown here is derived from an EMBL/GenBank/DDBJ whole genome shotgun (WGS) entry which is preliminary data.</text>
</comment>
<name>A0ACB8AKQ9_9AGAM</name>
<sequence length="300" mass="33409">MLQHKQFAAWITTDDTKLEPYGIEHFPDTNTVTCWIVSEAGKKFCVNWQDCSPSRLSDLAGYVSLDGRECGGDTLPRARPSIVVRKGHVWTSPTSRRDFIFSDIQLTDDDTYLGHSNPDLGEVKLCLWYGTKAEIVPYGGLQVPDARKVHERTKKAGTHCVGFGEAVTTQPVNFTRFVPSSSQPIATFIFKYRGHDLLRANGIIPPPHDSTTASSAKSLSEDADESDGDSSPVEFEEVGEDTEREINSLKRKLKLLESKRKDSKGDRASNSRDRPAKKVKVKKEHSRKVFVPSGEVIDLT</sequence>
<protein>
    <submittedName>
        <fullName evidence="1">Uncharacterized protein</fullName>
    </submittedName>
</protein>
<evidence type="ECO:0000313" key="2">
    <source>
        <dbReference type="Proteomes" id="UP000790377"/>
    </source>
</evidence>
<dbReference type="EMBL" id="MU267624">
    <property type="protein sequence ID" value="KAH7913790.1"/>
    <property type="molecule type" value="Genomic_DNA"/>
</dbReference>
<evidence type="ECO:0000313" key="1">
    <source>
        <dbReference type="EMBL" id="KAH7913790.1"/>
    </source>
</evidence>
<dbReference type="Proteomes" id="UP000790377">
    <property type="component" value="Unassembled WGS sequence"/>
</dbReference>
<keyword evidence="2" id="KW-1185">Reference proteome</keyword>
<proteinExistence type="predicted"/>